<evidence type="ECO:0000256" key="1">
    <source>
        <dbReference type="SAM" id="MobiDB-lite"/>
    </source>
</evidence>
<evidence type="ECO:0000259" key="3">
    <source>
        <dbReference type="Pfam" id="PF12295"/>
    </source>
</evidence>
<dbReference type="Pfam" id="PF12295">
    <property type="entry name" value="Symplekin_C"/>
    <property type="match status" value="1"/>
</dbReference>
<dbReference type="PANTHER" id="PTHR47184:SF3">
    <property type="entry name" value="PHOSPHATIDYLINOSITOL 3-AND 4-KINASE FAMILY PROTEIN-RELATED"/>
    <property type="match status" value="1"/>
</dbReference>
<feature type="compositionally biased region" description="Polar residues" evidence="1">
    <location>
        <begin position="585"/>
        <end position="598"/>
    </location>
</feature>
<dbReference type="Proteomes" id="UP001412067">
    <property type="component" value="Unassembled WGS sequence"/>
</dbReference>
<feature type="domain" description="Symplekin/Pta1 N-terminal" evidence="2">
    <location>
        <begin position="56"/>
        <end position="260"/>
    </location>
</feature>
<feature type="region of interest" description="Disordered" evidence="1">
    <location>
        <begin position="585"/>
        <end position="616"/>
    </location>
</feature>
<organism evidence="4 5">
    <name type="scientific">Platanthera guangdongensis</name>
    <dbReference type="NCBI Taxonomy" id="2320717"/>
    <lineage>
        <taxon>Eukaryota</taxon>
        <taxon>Viridiplantae</taxon>
        <taxon>Streptophyta</taxon>
        <taxon>Embryophyta</taxon>
        <taxon>Tracheophyta</taxon>
        <taxon>Spermatophyta</taxon>
        <taxon>Magnoliopsida</taxon>
        <taxon>Liliopsida</taxon>
        <taxon>Asparagales</taxon>
        <taxon>Orchidaceae</taxon>
        <taxon>Orchidoideae</taxon>
        <taxon>Orchideae</taxon>
        <taxon>Orchidinae</taxon>
        <taxon>Platanthera</taxon>
    </lineage>
</organism>
<feature type="region of interest" description="Disordered" evidence="1">
    <location>
        <begin position="291"/>
        <end position="315"/>
    </location>
</feature>
<dbReference type="PANTHER" id="PTHR47184">
    <property type="entry name" value="PHOSPHATIDYLINOSITOL 3-AND 4-KINASE FAMILY PROTEIN-RELATED"/>
    <property type="match status" value="1"/>
</dbReference>
<dbReference type="Pfam" id="PF11935">
    <property type="entry name" value="SYMPK_PTA1_N"/>
    <property type="match status" value="1"/>
</dbReference>
<dbReference type="InterPro" id="IPR022075">
    <property type="entry name" value="Symplekin_C"/>
</dbReference>
<dbReference type="InterPro" id="IPR032460">
    <property type="entry name" value="Symplekin/Pta1_N"/>
</dbReference>
<feature type="compositionally biased region" description="Basic and acidic residues" evidence="1">
    <location>
        <begin position="291"/>
        <end position="303"/>
    </location>
</feature>
<dbReference type="EMBL" id="JBBWWR010000020">
    <property type="protein sequence ID" value="KAK8939556.1"/>
    <property type="molecule type" value="Genomic_DNA"/>
</dbReference>
<protein>
    <recommendedName>
        <fullName evidence="6">Symplekin</fullName>
    </recommendedName>
</protein>
<feature type="compositionally biased region" description="Polar residues" evidence="1">
    <location>
        <begin position="605"/>
        <end position="616"/>
    </location>
</feature>
<accession>A0ABR2LEX4</accession>
<name>A0ABR2LEX4_9ASPA</name>
<comment type="caution">
    <text evidence="4">The sequence shown here is derived from an EMBL/GenBank/DDBJ whole genome shotgun (WGS) entry which is preliminary data.</text>
</comment>
<feature type="region of interest" description="Disordered" evidence="1">
    <location>
        <begin position="1294"/>
        <end position="1318"/>
    </location>
</feature>
<feature type="compositionally biased region" description="Basic and acidic residues" evidence="1">
    <location>
        <begin position="488"/>
        <end position="500"/>
    </location>
</feature>
<evidence type="ECO:0000313" key="5">
    <source>
        <dbReference type="Proteomes" id="UP001412067"/>
    </source>
</evidence>
<reference evidence="4 5" key="1">
    <citation type="journal article" date="2022" name="Nat. Plants">
        <title>Genomes of leafy and leafless Platanthera orchids illuminate the evolution of mycoheterotrophy.</title>
        <authorList>
            <person name="Li M.H."/>
            <person name="Liu K.W."/>
            <person name="Li Z."/>
            <person name="Lu H.C."/>
            <person name="Ye Q.L."/>
            <person name="Zhang D."/>
            <person name="Wang J.Y."/>
            <person name="Li Y.F."/>
            <person name="Zhong Z.M."/>
            <person name="Liu X."/>
            <person name="Yu X."/>
            <person name="Liu D.K."/>
            <person name="Tu X.D."/>
            <person name="Liu B."/>
            <person name="Hao Y."/>
            <person name="Liao X.Y."/>
            <person name="Jiang Y.T."/>
            <person name="Sun W.H."/>
            <person name="Chen J."/>
            <person name="Chen Y.Q."/>
            <person name="Ai Y."/>
            <person name="Zhai J.W."/>
            <person name="Wu S.S."/>
            <person name="Zhou Z."/>
            <person name="Hsiao Y.Y."/>
            <person name="Wu W.L."/>
            <person name="Chen Y.Y."/>
            <person name="Lin Y.F."/>
            <person name="Hsu J.L."/>
            <person name="Li C.Y."/>
            <person name="Wang Z.W."/>
            <person name="Zhao X."/>
            <person name="Zhong W.Y."/>
            <person name="Ma X.K."/>
            <person name="Ma L."/>
            <person name="Huang J."/>
            <person name="Chen G.Z."/>
            <person name="Huang M.Z."/>
            <person name="Huang L."/>
            <person name="Peng D.H."/>
            <person name="Luo Y.B."/>
            <person name="Zou S.Q."/>
            <person name="Chen S.P."/>
            <person name="Lan S."/>
            <person name="Tsai W.C."/>
            <person name="Van de Peer Y."/>
            <person name="Liu Z.J."/>
        </authorList>
    </citation>
    <scope>NUCLEOTIDE SEQUENCE [LARGE SCALE GENOMIC DNA]</scope>
    <source>
        <strain evidence="4">Lor288</strain>
    </source>
</reference>
<sequence length="1318" mass="144455">MSKFRDFDGDGLNDGIVPTGHRIFLEFDRVLELGRKVTENSLSLLPKLLSYLKHDDPIIVMQSITTGTNLFCAVLAEIALQLNTSAKIEWWLEKIWSWILQFKDAVFGIVLEPGSIRAKVLAVKFLEICVLTLTSDEYISEVANVEGKEQEFSSWLIWNHPIFNQAALAIETNNSLKLLLDLLQSAESLRGSLTIIIVNSLAAIARRRSLYYDGILSALLGFSQNDRTLRDGHTASVRYSLRTAFLGFLKCNHPSAVESRDVVVRRLRSMSPGEAIEQAIRQVEKMSRIERMSRDVQPNKDGEPSGDSARMRSGTLSDDISSITEEMPLKRMRFTSTYFSAQLDGRASDLLDSSYSASICYSKDVSTPVEKMIAMIGALLAEGDRGSESLEILISNIHADLLADIVLETMKHLPKNSLSSSLVNGNSLGISQISPMVSSSNTGSPPTAILGQFPALSSKFESTKSASSEITMPNLDMPALSNILADFKRNPRRDPRRVDPRLAAILPVQTSPLNSENNGDSKRELYQSASNLTSSFEDKAENPPASFTSKEEDEHLDSTVDSNTNQLTSVGFLEVEDTAMEEPSTEIQITAKSPQSTVPAVEQELTASMPSETPESQTVDANLVESDQYSSPVPTTLTSEDTSHDLPVLSLHVDLTIEEKKALCKSAIARILKGSKKVCAVASGKLWLPLLARLVAQGDADVDIVSMLRSHVISECDRQKGHELTMHVLYHMHAIMLSESNGSSSLAAVNSYEKFFLSIATGLLDSFPPSEKSFSKLLGEAPFLPDSIFKLLENVCYSSVYDHLTKDVSDGDRATQGLGALWSLILTRPSNRPACLEIALKSAVHAKEEVRTKAIRLVVNKLYPLHYASDNIENFARKMLLSVVDQVSVAESQCVSSSGQKIEACNYESSIGGSENLENGANELEAIKDMPVSSQNLLVMSSSQVQQKTSLFFALCSKNATLFKHVFDIYGRAPKAVKQSIHRHVPILLRNLGPSPKELQNIVSNPPEGCENLITLVLKVITEESTVGADLIAAVKHLYETRMQDARILIPILSSLSKDEVLPIFPKLVDLPIEKFQAALACILQGSAHSGPALTPVEVLTAIHDINPDKDGVALKKVTDACTACFEQRTVFTQQVLEKSLNSLVDKAPLPLLLMRTVIQTIDAFPTMVDFMMGILSRLVLRQIWRMPKLWVGFLKCAAQTRPHSFNVLLQVRSQVRLLYLAPHLNLAALGPPDGPGNGSLILGAPTKMSQSDRALSKMCSHGSHCIQKMYGSTLSKGALTAITKRADRALSLRGYHGGHRGQKSGDCSYQKGSLRPL</sequence>
<evidence type="ECO:0000313" key="4">
    <source>
        <dbReference type="EMBL" id="KAK8939556.1"/>
    </source>
</evidence>
<gene>
    <name evidence="4" type="ORF">KSP40_PGU001618</name>
</gene>
<evidence type="ECO:0000259" key="2">
    <source>
        <dbReference type="Pfam" id="PF11935"/>
    </source>
</evidence>
<feature type="compositionally biased region" description="Basic and acidic residues" evidence="1">
    <location>
        <begin position="549"/>
        <end position="558"/>
    </location>
</feature>
<feature type="region of interest" description="Disordered" evidence="1">
    <location>
        <begin position="533"/>
        <end position="567"/>
    </location>
</feature>
<proteinExistence type="predicted"/>
<evidence type="ECO:0008006" key="6">
    <source>
        <dbReference type="Google" id="ProtNLM"/>
    </source>
</evidence>
<feature type="domain" description="Symplekin C-terminal" evidence="3">
    <location>
        <begin position="1045"/>
        <end position="1212"/>
    </location>
</feature>
<feature type="region of interest" description="Disordered" evidence="1">
    <location>
        <begin position="488"/>
        <end position="521"/>
    </location>
</feature>
<dbReference type="Gene3D" id="1.25.10.10">
    <property type="entry name" value="Leucine-rich Repeat Variant"/>
    <property type="match status" value="1"/>
</dbReference>
<keyword evidence="5" id="KW-1185">Reference proteome</keyword>
<feature type="compositionally biased region" description="Polar residues" evidence="1">
    <location>
        <begin position="508"/>
        <end position="518"/>
    </location>
</feature>
<dbReference type="InterPro" id="IPR011989">
    <property type="entry name" value="ARM-like"/>
</dbReference>